<feature type="transmembrane region" description="Helical" evidence="8">
    <location>
        <begin position="31"/>
        <end position="49"/>
    </location>
</feature>
<evidence type="ECO:0000256" key="5">
    <source>
        <dbReference type="ARBA" id="ARBA00022692"/>
    </source>
</evidence>
<feature type="domain" description="Casparian strip membrane protein" evidence="9">
    <location>
        <begin position="25"/>
        <end position="161"/>
    </location>
</feature>
<dbReference type="PANTHER" id="PTHR33573">
    <property type="entry name" value="CASP-LIKE PROTEIN 4A4"/>
    <property type="match status" value="1"/>
</dbReference>
<keyword evidence="4 8" id="KW-1003">Cell membrane</keyword>
<feature type="transmembrane region" description="Helical" evidence="8">
    <location>
        <begin position="101"/>
        <end position="125"/>
    </location>
</feature>
<keyword evidence="5 8" id="KW-0812">Transmembrane</keyword>
<protein>
    <recommendedName>
        <fullName evidence="8">CASP-like protein</fullName>
    </recommendedName>
</protein>
<dbReference type="Pfam" id="PF04535">
    <property type="entry name" value="CASP_dom"/>
    <property type="match status" value="1"/>
</dbReference>
<accession>A0A7N0TJ59</accession>
<evidence type="ECO:0000256" key="8">
    <source>
        <dbReference type="RuleBase" id="RU361233"/>
    </source>
</evidence>
<feature type="transmembrane region" description="Helical" evidence="8">
    <location>
        <begin position="69"/>
        <end position="89"/>
    </location>
</feature>
<organism evidence="10 11">
    <name type="scientific">Kalanchoe fedtschenkoi</name>
    <name type="common">Lavender scallops</name>
    <name type="synonym">South American air plant</name>
    <dbReference type="NCBI Taxonomy" id="63787"/>
    <lineage>
        <taxon>Eukaryota</taxon>
        <taxon>Viridiplantae</taxon>
        <taxon>Streptophyta</taxon>
        <taxon>Embryophyta</taxon>
        <taxon>Tracheophyta</taxon>
        <taxon>Spermatophyta</taxon>
        <taxon>Magnoliopsida</taxon>
        <taxon>eudicotyledons</taxon>
        <taxon>Gunneridae</taxon>
        <taxon>Pentapetalae</taxon>
        <taxon>Saxifragales</taxon>
        <taxon>Crassulaceae</taxon>
        <taxon>Kalanchoe</taxon>
    </lineage>
</organism>
<reference evidence="10" key="1">
    <citation type="submission" date="2021-01" db="UniProtKB">
        <authorList>
            <consortium name="EnsemblPlants"/>
        </authorList>
    </citation>
    <scope>IDENTIFICATION</scope>
</reference>
<evidence type="ECO:0000256" key="6">
    <source>
        <dbReference type="ARBA" id="ARBA00022989"/>
    </source>
</evidence>
<keyword evidence="11" id="KW-1185">Reference proteome</keyword>
<name>A0A7N0TJ59_KALFE</name>
<dbReference type="InterPro" id="IPR006459">
    <property type="entry name" value="CASP/CASPL"/>
</dbReference>
<dbReference type="Proteomes" id="UP000594263">
    <property type="component" value="Unplaced"/>
</dbReference>
<keyword evidence="6 8" id="KW-1133">Transmembrane helix</keyword>
<dbReference type="OMA" id="TWSQACG"/>
<evidence type="ECO:0000256" key="7">
    <source>
        <dbReference type="ARBA" id="ARBA00023136"/>
    </source>
</evidence>
<keyword evidence="7 8" id="KW-0472">Membrane</keyword>
<evidence type="ECO:0000256" key="1">
    <source>
        <dbReference type="ARBA" id="ARBA00004651"/>
    </source>
</evidence>
<evidence type="ECO:0000256" key="3">
    <source>
        <dbReference type="ARBA" id="ARBA00011489"/>
    </source>
</evidence>
<evidence type="ECO:0000256" key="4">
    <source>
        <dbReference type="ARBA" id="ARBA00022475"/>
    </source>
</evidence>
<proteinExistence type="inferred from homology"/>
<sequence>MDIMSMTRSGNSGSGGEDAAKTGCFRTAETLMRLLPLGLCVAALVLMLKNSESNEYGSLSYSDLGAFRYLVHANGICAAYSLLSAIFAARLQSSKPRAWTFFVLDQVLTYVILAAGAVACEVLYLEHRGDEAVTWSEACGSFGKFCHKATASIAMTFVSVLVYAGLSLISSYRLFTKYDAPVCYHSGKGTDNPAFQG</sequence>
<evidence type="ECO:0000256" key="2">
    <source>
        <dbReference type="ARBA" id="ARBA00007651"/>
    </source>
</evidence>
<evidence type="ECO:0000313" key="10">
    <source>
        <dbReference type="EnsemblPlants" id="Kaladp0038s0083.1.v1.1"/>
    </source>
</evidence>
<comment type="similarity">
    <text evidence="2 8">Belongs to the Casparian strip membrane proteins (CASP) family.</text>
</comment>
<dbReference type="AlphaFoldDB" id="A0A7N0TJ59"/>
<dbReference type="PANTHER" id="PTHR33573:SF46">
    <property type="entry name" value="CASP-LIKE PROTEIN 2A1"/>
    <property type="match status" value="1"/>
</dbReference>
<dbReference type="NCBIfam" id="TIGR01569">
    <property type="entry name" value="A_tha_TIGR01569"/>
    <property type="match status" value="1"/>
</dbReference>
<dbReference type="Gramene" id="Kaladp0038s0083.1.v1.1">
    <property type="protein sequence ID" value="Kaladp0038s0083.1.v1.1"/>
    <property type="gene ID" value="Kaladp0038s0083.v1.1"/>
</dbReference>
<dbReference type="EnsemblPlants" id="Kaladp0038s0083.1.v1.1">
    <property type="protein sequence ID" value="Kaladp0038s0083.1.v1.1"/>
    <property type="gene ID" value="Kaladp0038s0083.v1.1"/>
</dbReference>
<comment type="subunit">
    <text evidence="3 8">Homodimer and heterodimers.</text>
</comment>
<feature type="transmembrane region" description="Helical" evidence="8">
    <location>
        <begin position="151"/>
        <end position="169"/>
    </location>
</feature>
<evidence type="ECO:0000313" key="11">
    <source>
        <dbReference type="Proteomes" id="UP000594263"/>
    </source>
</evidence>
<comment type="subcellular location">
    <subcellularLocation>
        <location evidence="1 8">Cell membrane</location>
        <topology evidence="1 8">Multi-pass membrane protein</topology>
    </subcellularLocation>
</comment>
<dbReference type="GO" id="GO:0005886">
    <property type="term" value="C:plasma membrane"/>
    <property type="evidence" value="ECO:0007669"/>
    <property type="project" value="UniProtKB-SubCell"/>
</dbReference>
<dbReference type="InterPro" id="IPR006702">
    <property type="entry name" value="CASP_dom"/>
</dbReference>
<evidence type="ECO:0000259" key="9">
    <source>
        <dbReference type="Pfam" id="PF04535"/>
    </source>
</evidence>